<accession>A0AA40BX83</accession>
<dbReference type="Pfam" id="PF06764">
    <property type="entry name" value="DUF1223"/>
    <property type="match status" value="1"/>
</dbReference>
<organism evidence="1 2">
    <name type="scientific">Immersiella caudata</name>
    <dbReference type="NCBI Taxonomy" id="314043"/>
    <lineage>
        <taxon>Eukaryota</taxon>
        <taxon>Fungi</taxon>
        <taxon>Dikarya</taxon>
        <taxon>Ascomycota</taxon>
        <taxon>Pezizomycotina</taxon>
        <taxon>Sordariomycetes</taxon>
        <taxon>Sordariomycetidae</taxon>
        <taxon>Sordariales</taxon>
        <taxon>Lasiosphaeriaceae</taxon>
        <taxon>Immersiella</taxon>
    </lineage>
</organism>
<evidence type="ECO:0000313" key="2">
    <source>
        <dbReference type="Proteomes" id="UP001175000"/>
    </source>
</evidence>
<protein>
    <submittedName>
        <fullName evidence="1">Thioredoxin-like protein</fullName>
    </submittedName>
</protein>
<comment type="caution">
    <text evidence="1">The sequence shown here is derived from an EMBL/GenBank/DDBJ whole genome shotgun (WGS) entry which is preliminary data.</text>
</comment>
<evidence type="ECO:0000313" key="1">
    <source>
        <dbReference type="EMBL" id="KAK0616939.1"/>
    </source>
</evidence>
<sequence>MATLFNKLFRRKKPAPLVCSVSLDAGSDSHASSDHDHHHQHTSACFLPFEPLAILELFQSQGCASCPPAVPAIHEGASQPNILLLTYNVTLFDHLGWADTLADARWDARQRAYARTWGRNSLYAPMIVGNGSVDGAQGGGAQEVADVVARSRDGNASLGWKVYLDVNDTDARIDSDKVVGDDVYEIMMAVYDARPQKIKIKKGVNKGEKLEHRNVVTELRKVEEWKGGDATVALPVTKGSLPQGHEAVVFLQGVGGGRIVAAAKL</sequence>
<dbReference type="PANTHER" id="PTHR36057">
    <property type="match status" value="1"/>
</dbReference>
<proteinExistence type="predicted"/>
<dbReference type="SUPFAM" id="SSF52833">
    <property type="entry name" value="Thioredoxin-like"/>
    <property type="match status" value="1"/>
</dbReference>
<dbReference type="AlphaFoldDB" id="A0AA40BX83"/>
<dbReference type="PANTHER" id="PTHR36057:SF1">
    <property type="entry name" value="LIPOPROTEIN LIPID ATTACHMENT SITE-LIKE PROTEIN, PUTATIVE (DUF1223)-RELATED"/>
    <property type="match status" value="1"/>
</dbReference>
<dbReference type="InterPro" id="IPR036249">
    <property type="entry name" value="Thioredoxin-like_sf"/>
</dbReference>
<name>A0AA40BX83_9PEZI</name>
<dbReference type="Proteomes" id="UP001175000">
    <property type="component" value="Unassembled WGS sequence"/>
</dbReference>
<reference evidence="1" key="1">
    <citation type="submission" date="2023-06" db="EMBL/GenBank/DDBJ databases">
        <title>Genome-scale phylogeny and comparative genomics of the fungal order Sordariales.</title>
        <authorList>
            <consortium name="Lawrence Berkeley National Laboratory"/>
            <person name="Hensen N."/>
            <person name="Bonometti L."/>
            <person name="Westerberg I."/>
            <person name="Brannstrom I.O."/>
            <person name="Guillou S."/>
            <person name="Cros-Aarteil S."/>
            <person name="Calhoun S."/>
            <person name="Haridas S."/>
            <person name="Kuo A."/>
            <person name="Mondo S."/>
            <person name="Pangilinan J."/>
            <person name="Riley R."/>
            <person name="Labutti K."/>
            <person name="Andreopoulos B."/>
            <person name="Lipzen A."/>
            <person name="Chen C."/>
            <person name="Yanf M."/>
            <person name="Daum C."/>
            <person name="Ng V."/>
            <person name="Clum A."/>
            <person name="Steindorff A."/>
            <person name="Ohm R."/>
            <person name="Martin F."/>
            <person name="Silar P."/>
            <person name="Natvig D."/>
            <person name="Lalanne C."/>
            <person name="Gautier V."/>
            <person name="Ament-Velasquez S.L."/>
            <person name="Kruys A."/>
            <person name="Hutchinson M.I."/>
            <person name="Powell A.J."/>
            <person name="Barry K."/>
            <person name="Miller A.N."/>
            <person name="Grigoriev I.V."/>
            <person name="Debuchy R."/>
            <person name="Gladieux P."/>
            <person name="Thoren M.H."/>
            <person name="Johannesson H."/>
        </authorList>
    </citation>
    <scope>NUCLEOTIDE SEQUENCE</scope>
    <source>
        <strain evidence="1">CBS 606.72</strain>
    </source>
</reference>
<dbReference type="InterPro" id="IPR010634">
    <property type="entry name" value="DUF1223"/>
</dbReference>
<keyword evidence="2" id="KW-1185">Reference proteome</keyword>
<gene>
    <name evidence="1" type="ORF">B0T14DRAFT_434493</name>
</gene>
<dbReference type="EMBL" id="JAULSU010000005">
    <property type="protein sequence ID" value="KAK0616939.1"/>
    <property type="molecule type" value="Genomic_DNA"/>
</dbReference>